<evidence type="ECO:0000313" key="2">
    <source>
        <dbReference type="EMBL" id="ABC65241.1"/>
    </source>
</evidence>
<dbReference type="HOGENOM" id="CLU_3058102_0_0_14"/>
<reference evidence="2 3" key="1">
    <citation type="journal article" date="2006" name="J. Bacteriol.">
        <title>Living with genome instability: the adaptation of phytoplasmas to diverse environments of their insect and plant hosts.</title>
        <authorList>
            <person name="Bai X."/>
            <person name="Zhang J."/>
            <person name="Ewing A."/>
            <person name="Miller S.A."/>
            <person name="Jancso Radek A."/>
            <person name="Shevchenko D.V."/>
            <person name="Tsukerman K."/>
            <person name="Walunas T."/>
            <person name="Lapidus A."/>
            <person name="Campbell J.W."/>
            <person name="Hogenhout S.A."/>
        </authorList>
    </citation>
    <scope>NUCLEOTIDE SEQUENCE [LARGE SCALE GENOMIC DNA]</scope>
    <source>
        <strain evidence="2 3">AYWB</strain>
    </source>
</reference>
<feature type="transmembrane region" description="Helical" evidence="1">
    <location>
        <begin position="7"/>
        <end position="28"/>
    </location>
</feature>
<keyword evidence="1" id="KW-0812">Transmembrane</keyword>
<keyword evidence="1" id="KW-1133">Transmembrane helix</keyword>
<dbReference type="AlphaFoldDB" id="Q2NK02"/>
<keyword evidence="3" id="KW-1185">Reference proteome</keyword>
<evidence type="ECO:0000313" key="3">
    <source>
        <dbReference type="Proteomes" id="UP000001934"/>
    </source>
</evidence>
<accession>Q2NK02</accession>
<evidence type="ECO:0000256" key="1">
    <source>
        <dbReference type="SAM" id="Phobius"/>
    </source>
</evidence>
<gene>
    <name evidence="2" type="ordered locus">AYWB_124</name>
</gene>
<feature type="transmembrane region" description="Helical" evidence="1">
    <location>
        <begin position="34"/>
        <end position="52"/>
    </location>
</feature>
<name>Q2NK02_AYWBP</name>
<protein>
    <submittedName>
        <fullName evidence="2">Uncharacterized protein</fullName>
    </submittedName>
</protein>
<dbReference type="KEGG" id="ayw:AYWB_124"/>
<dbReference type="Proteomes" id="UP000001934">
    <property type="component" value="Chromosome"/>
</dbReference>
<proteinExistence type="predicted"/>
<keyword evidence="1" id="KW-0472">Membrane</keyword>
<dbReference type="EMBL" id="CP000061">
    <property type="protein sequence ID" value="ABC65241.1"/>
    <property type="molecule type" value="Genomic_DNA"/>
</dbReference>
<sequence>MEIIGESIINSIFFIILLWLFVFIPQNIKRFPSISDFFLLFIFNNNILLFGLL</sequence>
<organism evidence="2 3">
    <name type="scientific">Aster yellows witches'-broom phytoplasma (strain AYWB)</name>
    <dbReference type="NCBI Taxonomy" id="322098"/>
    <lineage>
        <taxon>Bacteria</taxon>
        <taxon>Bacillati</taxon>
        <taxon>Mycoplasmatota</taxon>
        <taxon>Mollicutes</taxon>
        <taxon>Acholeplasmatales</taxon>
        <taxon>Acholeplasmataceae</taxon>
        <taxon>Candidatus Phytoplasma</taxon>
        <taxon>16SrI (Aster yellows group)</taxon>
    </lineage>
</organism>